<dbReference type="Pfam" id="PF22725">
    <property type="entry name" value="GFO_IDH_MocA_C3"/>
    <property type="match status" value="1"/>
</dbReference>
<feature type="domain" description="Gfo/Idh/MocA-like oxidoreductase N-terminal" evidence="1">
    <location>
        <begin position="2"/>
        <end position="119"/>
    </location>
</feature>
<dbReference type="Gene3D" id="3.40.50.720">
    <property type="entry name" value="NAD(P)-binding Rossmann-like Domain"/>
    <property type="match status" value="1"/>
</dbReference>
<gene>
    <name evidence="3" type="ORF">DFR60_103485</name>
</gene>
<sequence length="334" mass="37132">MIRCATIGTNFVADWFMKAVQACDGITCSLVYSRNRETAETFCEKHGAGRWCTDLMEVAEAEDVDAVYIASPNSLHYEQAALMLSHGKHVLCEKTITSNEAELKELVRIAGENRAVLMEAMRSVHEEGFLRLREVLPRVGTIRRISFQYAKYSSRYDKFKAGIIENAFNPEFSNGALMDIGVYCVHPLVRLFGMPKKIIADSLLLSNGVEGAGTILASYDGMQAELLYSKITNNRLPSQIQGEDGTLVIDNITNICSVVFYDREGNAETVIDLPPEHSLDGEVKDWLRMIETGEGVGEDNECSLMELRVMDEARRQAGIVFPADLRKITGCGLN</sequence>
<organism evidence="3 4">
    <name type="scientific">Hungatella effluvii</name>
    <dbReference type="NCBI Taxonomy" id="1096246"/>
    <lineage>
        <taxon>Bacteria</taxon>
        <taxon>Bacillati</taxon>
        <taxon>Bacillota</taxon>
        <taxon>Clostridia</taxon>
        <taxon>Lachnospirales</taxon>
        <taxon>Lachnospiraceae</taxon>
        <taxon>Hungatella</taxon>
    </lineage>
</organism>
<evidence type="ECO:0000259" key="2">
    <source>
        <dbReference type="Pfam" id="PF22725"/>
    </source>
</evidence>
<reference evidence="3 4" key="1">
    <citation type="submission" date="2018-05" db="EMBL/GenBank/DDBJ databases">
        <title>Genomic Encyclopedia of Type Strains, Phase IV (KMG-IV): sequencing the most valuable type-strain genomes for metagenomic binning, comparative biology and taxonomic classification.</title>
        <authorList>
            <person name="Goeker M."/>
        </authorList>
    </citation>
    <scope>NUCLEOTIDE SEQUENCE [LARGE SCALE GENOMIC DNA]</scope>
    <source>
        <strain evidence="3 4">DSM 24995</strain>
    </source>
</reference>
<dbReference type="SUPFAM" id="SSF51735">
    <property type="entry name" value="NAD(P)-binding Rossmann-fold domains"/>
    <property type="match status" value="1"/>
</dbReference>
<comment type="caution">
    <text evidence="3">The sequence shown here is derived from an EMBL/GenBank/DDBJ whole genome shotgun (WGS) entry which is preliminary data.</text>
</comment>
<keyword evidence="4" id="KW-1185">Reference proteome</keyword>
<dbReference type="Pfam" id="PF01408">
    <property type="entry name" value="GFO_IDH_MocA"/>
    <property type="match status" value="1"/>
</dbReference>
<dbReference type="SUPFAM" id="SSF55347">
    <property type="entry name" value="Glyceraldehyde-3-phosphate dehydrogenase-like, C-terminal domain"/>
    <property type="match status" value="1"/>
</dbReference>
<proteinExistence type="predicted"/>
<dbReference type="GO" id="GO:0000166">
    <property type="term" value="F:nucleotide binding"/>
    <property type="evidence" value="ECO:0007669"/>
    <property type="project" value="InterPro"/>
</dbReference>
<dbReference type="PANTHER" id="PTHR43054:SF1">
    <property type="entry name" value="SCYLLO-INOSITOL 2-DEHYDROGENASE (NADP(+)) IOLU"/>
    <property type="match status" value="1"/>
</dbReference>
<evidence type="ECO:0000259" key="1">
    <source>
        <dbReference type="Pfam" id="PF01408"/>
    </source>
</evidence>
<evidence type="ECO:0000313" key="3">
    <source>
        <dbReference type="EMBL" id="PXX55427.1"/>
    </source>
</evidence>
<dbReference type="InterPro" id="IPR036291">
    <property type="entry name" value="NAD(P)-bd_dom_sf"/>
</dbReference>
<dbReference type="AlphaFoldDB" id="A0A2V3Y8U7"/>
<dbReference type="Proteomes" id="UP000248057">
    <property type="component" value="Unassembled WGS sequence"/>
</dbReference>
<dbReference type="InterPro" id="IPR055170">
    <property type="entry name" value="GFO_IDH_MocA-like_dom"/>
</dbReference>
<dbReference type="InterPro" id="IPR000683">
    <property type="entry name" value="Gfo/Idh/MocA-like_OxRdtase_N"/>
</dbReference>
<protein>
    <submittedName>
        <fullName evidence="3">Putative dehydrogenase</fullName>
    </submittedName>
</protein>
<accession>A0A2V3Y8U7</accession>
<dbReference type="GeneID" id="86060987"/>
<feature type="domain" description="GFO/IDH/MocA-like oxidoreductase" evidence="2">
    <location>
        <begin position="138"/>
        <end position="247"/>
    </location>
</feature>
<dbReference type="PANTHER" id="PTHR43054">
    <property type="match status" value="1"/>
</dbReference>
<name>A0A2V3Y8U7_9FIRM</name>
<dbReference type="Gene3D" id="3.30.360.10">
    <property type="entry name" value="Dihydrodipicolinate Reductase, domain 2"/>
    <property type="match status" value="1"/>
</dbReference>
<dbReference type="EMBL" id="QJKD01000003">
    <property type="protein sequence ID" value="PXX55427.1"/>
    <property type="molecule type" value="Genomic_DNA"/>
</dbReference>
<evidence type="ECO:0000313" key="4">
    <source>
        <dbReference type="Proteomes" id="UP000248057"/>
    </source>
</evidence>
<dbReference type="RefSeq" id="WP_110322486.1">
    <property type="nucleotide sequence ID" value="NZ_QJKD01000003.1"/>
</dbReference>